<dbReference type="EMBL" id="PXOH01000024">
    <property type="protein sequence ID" value="PSF34959.1"/>
    <property type="molecule type" value="Genomic_DNA"/>
</dbReference>
<gene>
    <name evidence="2" type="ORF">C7H19_18310</name>
</gene>
<protein>
    <recommendedName>
        <fullName evidence="1">CobQ/CobB/MinD/ParA nucleotide binding domain-containing protein</fullName>
    </recommendedName>
</protein>
<dbReference type="InterPro" id="IPR027417">
    <property type="entry name" value="P-loop_NTPase"/>
</dbReference>
<proteinExistence type="predicted"/>
<dbReference type="CDD" id="cd02042">
    <property type="entry name" value="ParAB_family"/>
    <property type="match status" value="1"/>
</dbReference>
<dbReference type="InterPro" id="IPR050678">
    <property type="entry name" value="DNA_Partitioning_ATPase"/>
</dbReference>
<dbReference type="PIRSF" id="PIRSF009320">
    <property type="entry name" value="Nuc_binding_HP_1000"/>
    <property type="match status" value="1"/>
</dbReference>
<evidence type="ECO:0000259" key="1">
    <source>
        <dbReference type="Pfam" id="PF01656"/>
    </source>
</evidence>
<comment type="caution">
    <text evidence="2">The sequence shown here is derived from an EMBL/GenBank/DDBJ whole genome shotgun (WGS) entry which is preliminary data.</text>
</comment>
<evidence type="ECO:0000313" key="2">
    <source>
        <dbReference type="EMBL" id="PSF34959.1"/>
    </source>
</evidence>
<organism evidence="2 3">
    <name type="scientific">Aphanothece hegewaldii CCALA 016</name>
    <dbReference type="NCBI Taxonomy" id="2107694"/>
    <lineage>
        <taxon>Bacteria</taxon>
        <taxon>Bacillati</taxon>
        <taxon>Cyanobacteriota</taxon>
        <taxon>Cyanophyceae</taxon>
        <taxon>Oscillatoriophycideae</taxon>
        <taxon>Chroococcales</taxon>
        <taxon>Aphanothecaceae</taxon>
        <taxon>Aphanothece</taxon>
    </lineage>
</organism>
<dbReference type="RefSeq" id="WP_106458367.1">
    <property type="nucleotide sequence ID" value="NZ_PXOH01000024.1"/>
</dbReference>
<reference evidence="2 3" key="1">
    <citation type="submission" date="2018-03" db="EMBL/GenBank/DDBJ databases">
        <title>The ancient ancestry and fast evolution of plastids.</title>
        <authorList>
            <person name="Moore K.R."/>
            <person name="Magnabosco C."/>
            <person name="Momper L."/>
            <person name="Gold D.A."/>
            <person name="Bosak T."/>
            <person name="Fournier G.P."/>
        </authorList>
    </citation>
    <scope>NUCLEOTIDE SEQUENCE [LARGE SCALE GENOMIC DNA]</scope>
    <source>
        <strain evidence="2 3">CCALA 016</strain>
    </source>
</reference>
<dbReference type="SUPFAM" id="SSF52540">
    <property type="entry name" value="P-loop containing nucleoside triphosphate hydrolases"/>
    <property type="match status" value="1"/>
</dbReference>
<evidence type="ECO:0000313" key="3">
    <source>
        <dbReference type="Proteomes" id="UP000239001"/>
    </source>
</evidence>
<feature type="domain" description="CobQ/CobB/MinD/ParA nucleotide binding" evidence="1">
    <location>
        <begin position="4"/>
        <end position="184"/>
    </location>
</feature>
<dbReference type="Proteomes" id="UP000239001">
    <property type="component" value="Unassembled WGS sequence"/>
</dbReference>
<dbReference type="PANTHER" id="PTHR13696">
    <property type="entry name" value="P-LOOP CONTAINING NUCLEOSIDE TRIPHOSPHATE HYDROLASE"/>
    <property type="match status" value="1"/>
</dbReference>
<dbReference type="PANTHER" id="PTHR13696:SF96">
    <property type="entry name" value="COBQ_COBB_MIND_PARA NUCLEOTIDE BINDING DOMAIN-CONTAINING PROTEIN"/>
    <property type="match status" value="1"/>
</dbReference>
<dbReference type="Pfam" id="PF01656">
    <property type="entry name" value="CbiA"/>
    <property type="match status" value="1"/>
</dbReference>
<name>A0A2T1LUG5_9CHRO</name>
<reference evidence="2 3" key="2">
    <citation type="submission" date="2018-03" db="EMBL/GenBank/DDBJ databases">
        <authorList>
            <person name="Keele B.F."/>
        </authorList>
    </citation>
    <scope>NUCLEOTIDE SEQUENCE [LARGE SCALE GENOMIC DNA]</scope>
    <source>
        <strain evidence="2 3">CCALA 016</strain>
    </source>
</reference>
<accession>A0A2T1LUG5</accession>
<dbReference type="InterPro" id="IPR002586">
    <property type="entry name" value="CobQ/CobB/MinD/ParA_Nub-bd_dom"/>
</dbReference>
<keyword evidence="3" id="KW-1185">Reference proteome</keyword>
<sequence>MPIIALVNQKGGTGKTTAAVHLASWLSREGSVLLVDADAQQSSSIWVKSLISPMPNVVENDPEKLFEILPEFSSRYDFVVIDGPGSLSEITKAILTRCDLALVPCQPSGLDLHSSNKILRFINHAQEIRGGKPNAALFLSRATPRTTLLRESIEVLKSQNIPLLDGIIYQRQCIADAPTQNSTVFQLVSPAARVACTDYQILFNEVLELLCLPVAMR</sequence>
<dbReference type="AlphaFoldDB" id="A0A2T1LUG5"/>
<dbReference type="Gene3D" id="3.40.50.300">
    <property type="entry name" value="P-loop containing nucleotide triphosphate hydrolases"/>
    <property type="match status" value="1"/>
</dbReference>
<dbReference type="OrthoDB" id="69313at2"/>